<dbReference type="Proteomes" id="UP001075354">
    <property type="component" value="Chromosome 15"/>
</dbReference>
<gene>
    <name evidence="2" type="ORF">ONE63_004529</name>
</gene>
<reference evidence="2" key="1">
    <citation type="submission" date="2022-12" db="EMBL/GenBank/DDBJ databases">
        <title>Chromosome-level genome assembly of the bean flower thrips Megalurothrips usitatus.</title>
        <authorList>
            <person name="Ma L."/>
            <person name="Liu Q."/>
            <person name="Li H."/>
            <person name="Cai W."/>
        </authorList>
    </citation>
    <scope>NUCLEOTIDE SEQUENCE</scope>
    <source>
        <strain evidence="2">Cailab_2022a</strain>
    </source>
</reference>
<accession>A0AAV7X3X2</accession>
<evidence type="ECO:0000256" key="1">
    <source>
        <dbReference type="SAM" id="SignalP"/>
    </source>
</evidence>
<sequence>MQLAASALLLGLVGALAQPLPPPQVVTKTVTTEETVIQPAPPRVETEVVVTQTDSLPVSTLTETVTGTRSSVGTQTESILSLFGSLPLSRAEIQTLLQNQIYLIPILRNARTTTAEAAWAFEEAAQRLRLASSIVSGVATGAGIPFDPRLRQLSVSDFQLVDREGSVLASTTLGNTLSSNTETLTESVLARPTLQSTLSL</sequence>
<keyword evidence="1" id="KW-0732">Signal</keyword>
<evidence type="ECO:0000313" key="3">
    <source>
        <dbReference type="Proteomes" id="UP001075354"/>
    </source>
</evidence>
<keyword evidence="3" id="KW-1185">Reference proteome</keyword>
<comment type="caution">
    <text evidence="2">The sequence shown here is derived from an EMBL/GenBank/DDBJ whole genome shotgun (WGS) entry which is preliminary data.</text>
</comment>
<feature type="signal peptide" evidence="1">
    <location>
        <begin position="1"/>
        <end position="17"/>
    </location>
</feature>
<organism evidence="2 3">
    <name type="scientific">Megalurothrips usitatus</name>
    <name type="common">bean blossom thrips</name>
    <dbReference type="NCBI Taxonomy" id="439358"/>
    <lineage>
        <taxon>Eukaryota</taxon>
        <taxon>Metazoa</taxon>
        <taxon>Ecdysozoa</taxon>
        <taxon>Arthropoda</taxon>
        <taxon>Hexapoda</taxon>
        <taxon>Insecta</taxon>
        <taxon>Pterygota</taxon>
        <taxon>Neoptera</taxon>
        <taxon>Paraneoptera</taxon>
        <taxon>Thysanoptera</taxon>
        <taxon>Terebrantia</taxon>
        <taxon>Thripoidea</taxon>
        <taxon>Thripidae</taxon>
        <taxon>Megalurothrips</taxon>
    </lineage>
</organism>
<name>A0AAV7X3X2_9NEOP</name>
<dbReference type="AlphaFoldDB" id="A0AAV7X3X2"/>
<proteinExistence type="predicted"/>
<dbReference type="EMBL" id="JAPTSV010000015">
    <property type="protein sequence ID" value="KAJ1520331.1"/>
    <property type="molecule type" value="Genomic_DNA"/>
</dbReference>
<protein>
    <submittedName>
        <fullName evidence="2">Uncharacterized protein</fullName>
    </submittedName>
</protein>
<feature type="chain" id="PRO_5044000959" evidence="1">
    <location>
        <begin position="18"/>
        <end position="200"/>
    </location>
</feature>
<evidence type="ECO:0000313" key="2">
    <source>
        <dbReference type="EMBL" id="KAJ1520331.1"/>
    </source>
</evidence>